<dbReference type="AlphaFoldDB" id="K6ZY79"/>
<name>K6ZY79_9ALTE</name>
<keyword evidence="1" id="KW-0812">Transmembrane</keyword>
<evidence type="ECO:0000256" key="1">
    <source>
        <dbReference type="SAM" id="Phobius"/>
    </source>
</evidence>
<keyword evidence="1" id="KW-1133">Transmembrane helix</keyword>
<gene>
    <name evidence="2" type="ORF">GPLA_2809</name>
</gene>
<keyword evidence="1" id="KW-0472">Membrane</keyword>
<accession>K6ZY79</accession>
<sequence length="93" mass="10530">MKYLQYQWKTRLVVVLLISIGVSILLMGLDVTPWAQQINLRGYSHGADEGEGPNIPSFLLYVLPFVKELILIGIPLLLTLLWLKLTQVIGRAR</sequence>
<reference evidence="3" key="1">
    <citation type="journal article" date="2014" name="Environ. Microbiol.">
        <title>Comparative genomics of the marine bacterial genus Glaciecola reveals the high degree of genomic diversity and genomic characteristic for cold adaptation.</title>
        <authorList>
            <person name="Qin Q.L."/>
            <person name="Xie B.B."/>
            <person name="Yu Y."/>
            <person name="Shu Y.L."/>
            <person name="Rong J.C."/>
            <person name="Zhang Y.J."/>
            <person name="Zhao D.L."/>
            <person name="Chen X.L."/>
            <person name="Zhang X.Y."/>
            <person name="Chen B."/>
            <person name="Zhou B.C."/>
            <person name="Zhang Y.Z."/>
        </authorList>
    </citation>
    <scope>NUCLEOTIDE SEQUENCE [LARGE SCALE GENOMIC DNA]</scope>
    <source>
        <strain evidence="3">LMG 21857</strain>
    </source>
</reference>
<feature type="transmembrane region" description="Helical" evidence="1">
    <location>
        <begin position="12"/>
        <end position="29"/>
    </location>
</feature>
<proteinExistence type="predicted"/>
<organism evidence="2 3">
    <name type="scientific">Paraglaciecola polaris LMG 21857</name>
    <dbReference type="NCBI Taxonomy" id="1129793"/>
    <lineage>
        <taxon>Bacteria</taxon>
        <taxon>Pseudomonadati</taxon>
        <taxon>Pseudomonadota</taxon>
        <taxon>Gammaproteobacteria</taxon>
        <taxon>Alteromonadales</taxon>
        <taxon>Alteromonadaceae</taxon>
        <taxon>Paraglaciecola</taxon>
    </lineage>
</organism>
<keyword evidence="3" id="KW-1185">Reference proteome</keyword>
<protein>
    <submittedName>
        <fullName evidence="2">Uncharacterized protein</fullName>
    </submittedName>
</protein>
<dbReference type="RefSeq" id="WP_007105470.1">
    <property type="nucleotide sequence ID" value="NZ_BAER01000072.1"/>
</dbReference>
<dbReference type="OrthoDB" id="6388987at2"/>
<feature type="transmembrane region" description="Helical" evidence="1">
    <location>
        <begin position="58"/>
        <end position="83"/>
    </location>
</feature>
<dbReference type="Proteomes" id="UP000006322">
    <property type="component" value="Unassembled WGS sequence"/>
</dbReference>
<dbReference type="EMBL" id="BAER01000072">
    <property type="protein sequence ID" value="GAC33703.1"/>
    <property type="molecule type" value="Genomic_DNA"/>
</dbReference>
<comment type="caution">
    <text evidence="2">The sequence shown here is derived from an EMBL/GenBank/DDBJ whole genome shotgun (WGS) entry which is preliminary data.</text>
</comment>
<evidence type="ECO:0000313" key="2">
    <source>
        <dbReference type="EMBL" id="GAC33703.1"/>
    </source>
</evidence>
<evidence type="ECO:0000313" key="3">
    <source>
        <dbReference type="Proteomes" id="UP000006322"/>
    </source>
</evidence>